<dbReference type="InterPro" id="IPR005119">
    <property type="entry name" value="LysR_subst-bd"/>
</dbReference>
<dbReference type="InterPro" id="IPR036388">
    <property type="entry name" value="WH-like_DNA-bd_sf"/>
</dbReference>
<dbReference type="Proteomes" id="UP001209803">
    <property type="component" value="Chromosome"/>
</dbReference>
<accession>A0ABY8F760</accession>
<evidence type="ECO:0000256" key="1">
    <source>
        <dbReference type="ARBA" id="ARBA00009437"/>
    </source>
</evidence>
<protein>
    <submittedName>
        <fullName evidence="6">LysR family transcriptional regulator</fullName>
    </submittedName>
</protein>
<dbReference type="InterPro" id="IPR036390">
    <property type="entry name" value="WH_DNA-bd_sf"/>
</dbReference>
<reference evidence="6 7" key="1">
    <citation type="submission" date="2023-03" db="EMBL/GenBank/DDBJ databases">
        <title>Roseibium porphyridii sp. nov. and Roseibium rhodosorbium sp. nov. isolated from marine algae, Porphyridium cruentum and Rhodosorus marinus, respectively.</title>
        <authorList>
            <person name="Lee M.W."/>
            <person name="Choi B.J."/>
            <person name="Lee J.K."/>
            <person name="Choi D.G."/>
            <person name="Baek J.H."/>
            <person name="Bayburt H."/>
            <person name="Kim J.M."/>
            <person name="Han D.M."/>
            <person name="Kim K.H."/>
            <person name="Jeon C.O."/>
        </authorList>
    </citation>
    <scope>NUCLEOTIDE SEQUENCE [LARGE SCALE GENOMIC DNA]</scope>
    <source>
        <strain evidence="6 7">KMA01</strain>
    </source>
</reference>
<comment type="similarity">
    <text evidence="1">Belongs to the LysR transcriptional regulatory family.</text>
</comment>
<name>A0ABY8F760_9HYPH</name>
<dbReference type="InterPro" id="IPR058163">
    <property type="entry name" value="LysR-type_TF_proteobact-type"/>
</dbReference>
<dbReference type="InterPro" id="IPR000847">
    <property type="entry name" value="LysR_HTH_N"/>
</dbReference>
<dbReference type="SUPFAM" id="SSF53850">
    <property type="entry name" value="Periplasmic binding protein-like II"/>
    <property type="match status" value="1"/>
</dbReference>
<evidence type="ECO:0000256" key="3">
    <source>
        <dbReference type="ARBA" id="ARBA00023125"/>
    </source>
</evidence>
<organism evidence="6 7">
    <name type="scientific">Roseibium porphyridii</name>
    <dbReference type="NCBI Taxonomy" id="2866279"/>
    <lineage>
        <taxon>Bacteria</taxon>
        <taxon>Pseudomonadati</taxon>
        <taxon>Pseudomonadota</taxon>
        <taxon>Alphaproteobacteria</taxon>
        <taxon>Hyphomicrobiales</taxon>
        <taxon>Stappiaceae</taxon>
        <taxon>Roseibium</taxon>
    </lineage>
</organism>
<dbReference type="PANTHER" id="PTHR30537">
    <property type="entry name" value="HTH-TYPE TRANSCRIPTIONAL REGULATOR"/>
    <property type="match status" value="1"/>
</dbReference>
<dbReference type="Gene3D" id="1.10.10.10">
    <property type="entry name" value="Winged helix-like DNA-binding domain superfamily/Winged helix DNA-binding domain"/>
    <property type="match status" value="1"/>
</dbReference>
<dbReference type="PANTHER" id="PTHR30537:SF5">
    <property type="entry name" value="HTH-TYPE TRANSCRIPTIONAL ACTIVATOR TTDR-RELATED"/>
    <property type="match status" value="1"/>
</dbReference>
<evidence type="ECO:0000313" key="7">
    <source>
        <dbReference type="Proteomes" id="UP001209803"/>
    </source>
</evidence>
<proteinExistence type="inferred from homology"/>
<feature type="domain" description="HTH lysR-type" evidence="5">
    <location>
        <begin position="35"/>
        <end position="92"/>
    </location>
</feature>
<dbReference type="Pfam" id="PF03466">
    <property type="entry name" value="LysR_substrate"/>
    <property type="match status" value="1"/>
</dbReference>
<keyword evidence="7" id="KW-1185">Reference proteome</keyword>
<dbReference type="CDD" id="cd08422">
    <property type="entry name" value="PBP2_CrgA_like"/>
    <property type="match status" value="1"/>
</dbReference>
<evidence type="ECO:0000256" key="2">
    <source>
        <dbReference type="ARBA" id="ARBA00023015"/>
    </source>
</evidence>
<evidence type="ECO:0000256" key="4">
    <source>
        <dbReference type="ARBA" id="ARBA00023163"/>
    </source>
</evidence>
<evidence type="ECO:0000313" key="6">
    <source>
        <dbReference type="EMBL" id="WFE91328.1"/>
    </source>
</evidence>
<dbReference type="PROSITE" id="PS50931">
    <property type="entry name" value="HTH_LYSR"/>
    <property type="match status" value="1"/>
</dbReference>
<keyword evidence="3" id="KW-0238">DNA-binding</keyword>
<sequence length="347" mass="38416">MSSVTRVCLCYDFWYLTNKAALKVFRIRKFDIMGIDTDELRLFILAAELLNISAAGRKLGMAPAVASAKLSKLEHRVGSELLHRTTRKVSLSVEGSDLLPFAREIIAQEEAALAALGHGLANATGTLRFTAPSTFAQMYIAPILHEFLAQYPEVSLDLRLSDLPFNLTEGSFDLALRFAPLSETSLKRRKLADGKRILCASPSYLDVYGTPETPSDLAHHKLIAFGHLDPRPLKSTQGDIAMFEYGDKKNQLIMDDGLSQKQATISGAGISMNALWSVHEELSSGLLKRVLPDYEAAEENVLWMIYPKSNVLSPKVRVFMDFLIAKIGKNPPWESELPEKSSDHGSH</sequence>
<keyword evidence="4" id="KW-0804">Transcription</keyword>
<dbReference type="Pfam" id="PF00126">
    <property type="entry name" value="HTH_1"/>
    <property type="match status" value="1"/>
</dbReference>
<dbReference type="EMBL" id="CP120863">
    <property type="protein sequence ID" value="WFE91328.1"/>
    <property type="molecule type" value="Genomic_DNA"/>
</dbReference>
<dbReference type="Gene3D" id="3.40.190.290">
    <property type="match status" value="1"/>
</dbReference>
<keyword evidence="2" id="KW-0805">Transcription regulation</keyword>
<evidence type="ECO:0000259" key="5">
    <source>
        <dbReference type="PROSITE" id="PS50931"/>
    </source>
</evidence>
<gene>
    <name evidence="6" type="ORF">K1718_08210</name>
</gene>
<dbReference type="RefSeq" id="WP_265683685.1">
    <property type="nucleotide sequence ID" value="NZ_CP120863.1"/>
</dbReference>
<dbReference type="SUPFAM" id="SSF46785">
    <property type="entry name" value="Winged helix' DNA-binding domain"/>
    <property type="match status" value="1"/>
</dbReference>